<dbReference type="PANTHER" id="PTHR22726">
    <property type="entry name" value="METALLOENDOPEPTIDASE OMA1"/>
    <property type="match status" value="1"/>
</dbReference>
<evidence type="ECO:0000313" key="10">
    <source>
        <dbReference type="Proteomes" id="UP000198769"/>
    </source>
</evidence>
<gene>
    <name evidence="9" type="ORF">SAMN05421594_3060</name>
</gene>
<keyword evidence="10" id="KW-1185">Reference proteome</keyword>
<evidence type="ECO:0000313" key="9">
    <source>
        <dbReference type="EMBL" id="SFN50869.1"/>
    </source>
</evidence>
<dbReference type="AlphaFoldDB" id="A0A1I4ZLM1"/>
<keyword evidence="4 6" id="KW-0862">Zinc</keyword>
<dbReference type="InterPro" id="IPR001915">
    <property type="entry name" value="Peptidase_M48"/>
</dbReference>
<dbReference type="PANTHER" id="PTHR22726:SF8">
    <property type="entry name" value="METALLOPROTEASE YCAL"/>
    <property type="match status" value="1"/>
</dbReference>
<evidence type="ECO:0000259" key="8">
    <source>
        <dbReference type="Pfam" id="PF01435"/>
    </source>
</evidence>
<evidence type="ECO:0000256" key="5">
    <source>
        <dbReference type="ARBA" id="ARBA00023049"/>
    </source>
</evidence>
<evidence type="ECO:0000256" key="6">
    <source>
        <dbReference type="RuleBase" id="RU003983"/>
    </source>
</evidence>
<dbReference type="Pfam" id="PF01435">
    <property type="entry name" value="Peptidase_M48"/>
    <property type="match status" value="1"/>
</dbReference>
<keyword evidence="2" id="KW-0479">Metal-binding</keyword>
<feature type="domain" description="Peptidase M48" evidence="8">
    <location>
        <begin position="116"/>
        <end position="273"/>
    </location>
</feature>
<sequence>MIKDELDLLNVKKNYLSSRSKLKMIMKKMTLCLLFLGAMNAVSAQKINLGKAAGIVSKGAKALTFTNEDAVKLSKESVDWMDKNNEVAGPKDPYTVRLNKLFGKHKSQDGLALNYKVYKVKDINAFACADGSVRVFSSLMDIMTDEELLAVIGHEIGHVKNQDTKDAIKSAYLKAAALDAASSASGTVAALSESQVGKMANEFLDASHSKKQESEADTYSYDFMKANSYNVVGAYSAFKKLALLSEGSTQTGFQKMFNSHPDSEKRAQAIKKRAEKDGLWKDPGTVALPKTKLTK</sequence>
<dbReference type="CDD" id="cd07334">
    <property type="entry name" value="M48C_loiP_like"/>
    <property type="match status" value="1"/>
</dbReference>
<feature type="compositionally biased region" description="Basic and acidic residues" evidence="7">
    <location>
        <begin position="261"/>
        <end position="280"/>
    </location>
</feature>
<comment type="cofactor">
    <cofactor evidence="6">
        <name>Zn(2+)</name>
        <dbReference type="ChEBI" id="CHEBI:29105"/>
    </cofactor>
    <text evidence="6">Binds 1 zinc ion per subunit.</text>
</comment>
<proteinExistence type="inferred from homology"/>
<protein>
    <submittedName>
        <fullName evidence="9">Putative metalloprotease</fullName>
    </submittedName>
</protein>
<dbReference type="GO" id="GO:0051603">
    <property type="term" value="P:proteolysis involved in protein catabolic process"/>
    <property type="evidence" value="ECO:0007669"/>
    <property type="project" value="TreeGrafter"/>
</dbReference>
<reference evidence="10" key="1">
    <citation type="submission" date="2016-10" db="EMBL/GenBank/DDBJ databases">
        <authorList>
            <person name="Varghese N."/>
            <person name="Submissions S."/>
        </authorList>
    </citation>
    <scope>NUCLEOTIDE SEQUENCE [LARGE SCALE GENOMIC DNA]</scope>
    <source>
        <strain evidence="10">DSM 25575</strain>
    </source>
</reference>
<dbReference type="EMBL" id="FOVD01000004">
    <property type="protein sequence ID" value="SFN50869.1"/>
    <property type="molecule type" value="Genomic_DNA"/>
</dbReference>
<keyword evidence="1 6" id="KW-0645">Protease</keyword>
<dbReference type="Gene3D" id="3.30.2010.10">
    <property type="entry name" value="Metalloproteases ('zincins'), catalytic domain"/>
    <property type="match status" value="1"/>
</dbReference>
<evidence type="ECO:0000256" key="4">
    <source>
        <dbReference type="ARBA" id="ARBA00022833"/>
    </source>
</evidence>
<organism evidence="9 10">
    <name type="scientific">Chryseobacterium oleae</name>
    <dbReference type="NCBI Taxonomy" id="491207"/>
    <lineage>
        <taxon>Bacteria</taxon>
        <taxon>Pseudomonadati</taxon>
        <taxon>Bacteroidota</taxon>
        <taxon>Flavobacteriia</taxon>
        <taxon>Flavobacteriales</taxon>
        <taxon>Weeksellaceae</taxon>
        <taxon>Chryseobacterium group</taxon>
        <taxon>Chryseobacterium</taxon>
    </lineage>
</organism>
<evidence type="ECO:0000256" key="2">
    <source>
        <dbReference type="ARBA" id="ARBA00022723"/>
    </source>
</evidence>
<dbReference type="GO" id="GO:0046872">
    <property type="term" value="F:metal ion binding"/>
    <property type="evidence" value="ECO:0007669"/>
    <property type="project" value="UniProtKB-KW"/>
</dbReference>
<feature type="region of interest" description="Disordered" evidence="7">
    <location>
        <begin position="257"/>
        <end position="295"/>
    </location>
</feature>
<comment type="similarity">
    <text evidence="6">Belongs to the peptidase M48 family.</text>
</comment>
<keyword evidence="5 6" id="KW-0482">Metalloprotease</keyword>
<dbReference type="GO" id="GO:0004222">
    <property type="term" value="F:metalloendopeptidase activity"/>
    <property type="evidence" value="ECO:0007669"/>
    <property type="project" value="InterPro"/>
</dbReference>
<dbReference type="GO" id="GO:0016020">
    <property type="term" value="C:membrane"/>
    <property type="evidence" value="ECO:0007669"/>
    <property type="project" value="TreeGrafter"/>
</dbReference>
<accession>A0A1I4ZLM1</accession>
<dbReference type="InterPro" id="IPR051156">
    <property type="entry name" value="Mito/Outer_Membr_Metalloprot"/>
</dbReference>
<name>A0A1I4ZLM1_CHROL</name>
<evidence type="ECO:0000256" key="1">
    <source>
        <dbReference type="ARBA" id="ARBA00022670"/>
    </source>
</evidence>
<keyword evidence="3 6" id="KW-0378">Hydrolase</keyword>
<evidence type="ECO:0000256" key="7">
    <source>
        <dbReference type="SAM" id="MobiDB-lite"/>
    </source>
</evidence>
<evidence type="ECO:0000256" key="3">
    <source>
        <dbReference type="ARBA" id="ARBA00022801"/>
    </source>
</evidence>
<dbReference type="Proteomes" id="UP000198769">
    <property type="component" value="Unassembled WGS sequence"/>
</dbReference>